<dbReference type="InterPro" id="IPR009030">
    <property type="entry name" value="Growth_fac_rcpt_cys_sf"/>
</dbReference>
<reference evidence="11 12" key="1">
    <citation type="journal article" date="2015" name="Genome Biol. Evol.">
        <title>Comparative Genomics of a Bacterivorous Green Alga Reveals Evolutionary Causalities and Consequences of Phago-Mixotrophic Mode of Nutrition.</title>
        <authorList>
            <person name="Burns J.A."/>
            <person name="Paasch A."/>
            <person name="Narechania A."/>
            <person name="Kim E."/>
        </authorList>
    </citation>
    <scope>NUCLEOTIDE SEQUENCE [LARGE SCALE GENOMIC DNA]</scope>
    <source>
        <strain evidence="11 12">PLY_AMNH</strain>
    </source>
</reference>
<sequence>MRCMHWWLAQVDSECTQGDRQSMQNMVEECVNILGGRTCGECPSGYRGSGYTQCTLASPCNVDNGGCDRLVTCLDTTAGVPECGPCPEGYTGTGTTGCLDEDGCAAAAAEGGGCYPGVACADAPAPASGYTCGTCPVGMDGDGTDCRENLCFNANGGCSPRASCTNDPSHPAGRVCGACPEGYSDEYADGTSCVDTDGCAAGSCFPGVACTDVAAPGTGAACGDCPGGYSGDGATCNDVDECAGGDNGGCDAVTPCVNVFGGRECGECPEGFMGTGEAGCRRTQTCDVDNGGCHELTTCTDVWDGVECGDCPSGYEGSGETTCTDIDGCAPNPCFPRVVCTDVPAPGDGYTCAACPEGYRGDGEACEKCILEMGIVSSTVVSGKVKSSFRNQVIANLAGLSDQECVPSSETTFYWAGSASDGSLLTLNDEQNKARTLRLNFPKSTLTTYLAYTLTLTAYITASPEALMALVTPSELQTGQDSQVFLDACASYDPDNEPEDMSFTWRCVRADATGHCRDRDGALLPSVWTGSTIRLSLEGSPEGVAYTFTLQVRKGARESEAAAAVTMTSGPLPVPAIAALPNKVNPNEKVVLTSTVNSSDPGTLSLRWTAKPEAGTAALDLASVATTALTLAKLAVRPDKLQAGGAYIFQLNVEDSIGPATTSLRVVVNEPPSQGGLTVEPSEGTVLNTMFQMVAFGWVDEDTPLWYQMGYVVTGTSSSEMLNEFQPVANVKSMLPQEGMEEHAQEVTVYVHVQDALGALASSSASVAVWPAAAESDAQYVDNQMAVSETAAANGDVDTSVLIVDSLAMALNRNSAERRRRRRALLRSADAAAERTSMEAEQAAERTRQRQSMMGVVEGARDNLQATDSSLERLTTSTQKVVDDPEEVDPALQRAGFSMMEGVVSEAASTESDAGITAGTTAAVGGALSSLVLAGVLNPSEDAGAPNPAAQGLSTLEAMGSVLAAGMVDGEEAATVDASVLSMAVRQESLSDPNSEVFGSPLVTPSGSAVSFPRSIGGVVGGGSTAIHLLTSTVDPHINISSNATEALRRLLLEQEELLGSEAPSSVSAAVTSISLIDASGQEIQIHGLEEGISFTLPLENPNSANGSAAPPQCVFWDLGLGRYDGEGCAALPNPRPRGVELIWRTLNASEVGGELNRMWTIDASSWFVEACNESFDALYPEYLSMDEGMRKYIGEGCVAADPDNNASCWWQWDAEAFFGHGCEWDSELHCLCTHLTDFKATQEQEVGTLAPPKCIITSLQVITIFATVASTLANTGTPLKYLVVVPTHTTEAAELHLRSLQDAAESFEGIKFAWLGNAEGEEEFSGLSGTPVARRDPERATMLALREELRHSVQREQDLRAANTDSARLSEAGDTPEGSIPEGIYGYNPTVAFQAPSSGAAQPALGVTHPSHSIPTVGVAPNSLLPHPLGELTVEPQLAPGEPATYPPGAYIPPHLRPNATTHASIPAPPRAVPPPVVNPQPVTAGLLPTAAVPARGVAGEIDGLTVTDLDSPSALRREMRENYSGNGTTKADKTVML</sequence>
<dbReference type="PROSITE" id="PS50026">
    <property type="entry name" value="EGF_3"/>
    <property type="match status" value="1"/>
</dbReference>
<evidence type="ECO:0000256" key="7">
    <source>
        <dbReference type="ARBA" id="ARBA00023157"/>
    </source>
</evidence>
<evidence type="ECO:0000256" key="2">
    <source>
        <dbReference type="ARBA" id="ARBA00022475"/>
    </source>
</evidence>
<keyword evidence="12" id="KW-1185">Reference proteome</keyword>
<keyword evidence="7" id="KW-1015">Disulfide bond</keyword>
<organism evidence="11 12">
    <name type="scientific">Cymbomonas tetramitiformis</name>
    <dbReference type="NCBI Taxonomy" id="36881"/>
    <lineage>
        <taxon>Eukaryota</taxon>
        <taxon>Viridiplantae</taxon>
        <taxon>Chlorophyta</taxon>
        <taxon>Pyramimonadophyceae</taxon>
        <taxon>Pyramimonadales</taxon>
        <taxon>Pyramimonadaceae</taxon>
        <taxon>Cymbomonas</taxon>
    </lineage>
</organism>
<feature type="region of interest" description="Disordered" evidence="9">
    <location>
        <begin position="829"/>
        <end position="851"/>
    </location>
</feature>
<gene>
    <name evidence="11" type="ORF">CYMTET_35770</name>
</gene>
<name>A0AAE0KNR3_9CHLO</name>
<keyword evidence="5" id="KW-1133">Transmembrane helix</keyword>
<comment type="caution">
    <text evidence="11">The sequence shown here is derived from an EMBL/GenBank/DDBJ whole genome shotgun (WGS) entry which is preliminary data.</text>
</comment>
<comment type="subcellular location">
    <subcellularLocation>
        <location evidence="1">Cell membrane</location>
    </subcellularLocation>
</comment>
<dbReference type="PANTHER" id="PTHR46730:SF1">
    <property type="entry name" value="PLAT DOMAIN-CONTAINING PROTEIN"/>
    <property type="match status" value="1"/>
</dbReference>
<dbReference type="InterPro" id="IPR002859">
    <property type="entry name" value="PKD/REJ-like"/>
</dbReference>
<dbReference type="InterPro" id="IPR001881">
    <property type="entry name" value="EGF-like_Ca-bd_dom"/>
</dbReference>
<evidence type="ECO:0000256" key="6">
    <source>
        <dbReference type="ARBA" id="ARBA00023136"/>
    </source>
</evidence>
<keyword evidence="8" id="KW-0245">EGF-like domain</keyword>
<evidence type="ECO:0000256" key="3">
    <source>
        <dbReference type="ARBA" id="ARBA00022692"/>
    </source>
</evidence>
<dbReference type="SMART" id="SM00179">
    <property type="entry name" value="EGF_CA"/>
    <property type="match status" value="3"/>
</dbReference>
<dbReference type="Proteomes" id="UP001190700">
    <property type="component" value="Unassembled WGS sequence"/>
</dbReference>
<evidence type="ECO:0000256" key="5">
    <source>
        <dbReference type="ARBA" id="ARBA00022989"/>
    </source>
</evidence>
<dbReference type="SUPFAM" id="SSF57184">
    <property type="entry name" value="Growth factor receptor domain"/>
    <property type="match status" value="1"/>
</dbReference>
<dbReference type="GO" id="GO:0006816">
    <property type="term" value="P:calcium ion transport"/>
    <property type="evidence" value="ECO:0007669"/>
    <property type="project" value="TreeGrafter"/>
</dbReference>
<dbReference type="Gene3D" id="2.60.40.10">
    <property type="entry name" value="Immunoglobulins"/>
    <property type="match status" value="1"/>
</dbReference>
<feature type="domain" description="EGF-like" evidence="10">
    <location>
        <begin position="325"/>
        <end position="367"/>
    </location>
</feature>
<evidence type="ECO:0000256" key="4">
    <source>
        <dbReference type="ARBA" id="ARBA00022737"/>
    </source>
</evidence>
<dbReference type="InterPro" id="IPR013783">
    <property type="entry name" value="Ig-like_fold"/>
</dbReference>
<feature type="compositionally biased region" description="Basic and acidic residues" evidence="9">
    <location>
        <begin position="832"/>
        <end position="848"/>
    </location>
</feature>
<keyword evidence="2" id="KW-1003">Cell membrane</keyword>
<keyword evidence="3" id="KW-0812">Transmembrane</keyword>
<dbReference type="GO" id="GO:0005509">
    <property type="term" value="F:calcium ion binding"/>
    <property type="evidence" value="ECO:0007669"/>
    <property type="project" value="InterPro"/>
</dbReference>
<dbReference type="PANTHER" id="PTHR46730">
    <property type="entry name" value="POLYCYSTIN-1"/>
    <property type="match status" value="1"/>
</dbReference>
<evidence type="ECO:0000256" key="9">
    <source>
        <dbReference type="SAM" id="MobiDB-lite"/>
    </source>
</evidence>
<evidence type="ECO:0000313" key="12">
    <source>
        <dbReference type="Proteomes" id="UP001190700"/>
    </source>
</evidence>
<dbReference type="SMART" id="SM00181">
    <property type="entry name" value="EGF"/>
    <property type="match status" value="8"/>
</dbReference>
<proteinExistence type="predicted"/>
<evidence type="ECO:0000259" key="10">
    <source>
        <dbReference type="PROSITE" id="PS50026"/>
    </source>
</evidence>
<keyword evidence="6" id="KW-0472">Membrane</keyword>
<dbReference type="Gene3D" id="2.60.220.50">
    <property type="match status" value="1"/>
</dbReference>
<dbReference type="Gene3D" id="2.10.25.10">
    <property type="entry name" value="Laminin"/>
    <property type="match status" value="4"/>
</dbReference>
<evidence type="ECO:0000256" key="1">
    <source>
        <dbReference type="ARBA" id="ARBA00004236"/>
    </source>
</evidence>
<keyword evidence="4" id="KW-0677">Repeat</keyword>
<evidence type="ECO:0000313" key="11">
    <source>
        <dbReference type="EMBL" id="KAK3255035.1"/>
    </source>
</evidence>
<dbReference type="InterPro" id="IPR046338">
    <property type="entry name" value="GAIN_dom_sf"/>
</dbReference>
<accession>A0AAE0KNR3</accession>
<evidence type="ECO:0000256" key="8">
    <source>
        <dbReference type="PROSITE-ProRule" id="PRU00076"/>
    </source>
</evidence>
<dbReference type="GO" id="GO:0005886">
    <property type="term" value="C:plasma membrane"/>
    <property type="evidence" value="ECO:0007669"/>
    <property type="project" value="UniProtKB-SubCell"/>
</dbReference>
<feature type="region of interest" description="Disordered" evidence="9">
    <location>
        <begin position="1355"/>
        <end position="1381"/>
    </location>
</feature>
<comment type="caution">
    <text evidence="8">Lacks conserved residue(s) required for the propagation of feature annotation.</text>
</comment>
<protein>
    <recommendedName>
        <fullName evidence="10">EGF-like domain-containing protein</fullName>
    </recommendedName>
</protein>
<dbReference type="GO" id="GO:0005261">
    <property type="term" value="F:monoatomic cation channel activity"/>
    <property type="evidence" value="ECO:0007669"/>
    <property type="project" value="TreeGrafter"/>
</dbReference>
<dbReference type="InterPro" id="IPR000742">
    <property type="entry name" value="EGF"/>
</dbReference>
<dbReference type="Pfam" id="PF02010">
    <property type="entry name" value="REJ"/>
    <property type="match status" value="1"/>
</dbReference>
<dbReference type="EMBL" id="LGRX02022889">
    <property type="protein sequence ID" value="KAK3255035.1"/>
    <property type="molecule type" value="Genomic_DNA"/>
</dbReference>